<reference evidence="2 3" key="1">
    <citation type="journal article" date="2012" name="J. Bacteriol.">
        <title>Complete genome sequence of phototrophic betaproteobacterium Rubrivivax gelatinosus IL144.</title>
        <authorList>
            <person name="Nagashima S."/>
            <person name="Kamimura A."/>
            <person name="Shimizu T."/>
            <person name="Nakamura-isaki S."/>
            <person name="Aono E."/>
            <person name="Sakamoto K."/>
            <person name="Ichikawa N."/>
            <person name="Nakazawa H."/>
            <person name="Sekine M."/>
            <person name="Yamazaki S."/>
            <person name="Fujita N."/>
            <person name="Shimada K."/>
            <person name="Hanada S."/>
            <person name="Nagashima K.V.P."/>
        </authorList>
    </citation>
    <scope>NUCLEOTIDE SEQUENCE [LARGE SCALE GENOMIC DNA]</scope>
    <source>
        <strain evidence="3">NBRC 100245 / IL144</strain>
    </source>
</reference>
<dbReference type="HOGENOM" id="CLU_129298_0_0_4"/>
<dbReference type="EMBL" id="AP012320">
    <property type="protein sequence ID" value="BAL95356.1"/>
    <property type="molecule type" value="Genomic_DNA"/>
</dbReference>
<dbReference type="eggNOG" id="ENOG5032S3V">
    <property type="taxonomic scope" value="Bacteria"/>
</dbReference>
<evidence type="ECO:0000256" key="1">
    <source>
        <dbReference type="SAM" id="SignalP"/>
    </source>
</evidence>
<name>I0HQR9_RUBGI</name>
<dbReference type="STRING" id="983917.RGE_20150"/>
<evidence type="ECO:0000313" key="3">
    <source>
        <dbReference type="Proteomes" id="UP000007883"/>
    </source>
</evidence>
<keyword evidence="1" id="KW-0732">Signal</keyword>
<accession>I0HQR9</accession>
<dbReference type="Proteomes" id="UP000007883">
    <property type="component" value="Chromosome"/>
</dbReference>
<dbReference type="KEGG" id="rge:RGE_20150"/>
<dbReference type="RefSeq" id="WP_014428219.1">
    <property type="nucleotide sequence ID" value="NC_017075.1"/>
</dbReference>
<proteinExistence type="predicted"/>
<feature type="chain" id="PRO_5003628367" evidence="1">
    <location>
        <begin position="28"/>
        <end position="166"/>
    </location>
</feature>
<protein>
    <submittedName>
        <fullName evidence="2">Uncharacterized protein</fullName>
    </submittedName>
</protein>
<keyword evidence="3" id="KW-1185">Reference proteome</keyword>
<dbReference type="PATRIC" id="fig|983917.3.peg.1946"/>
<dbReference type="AlphaFoldDB" id="I0HQR9"/>
<feature type="signal peptide" evidence="1">
    <location>
        <begin position="1"/>
        <end position="27"/>
    </location>
</feature>
<organism evidence="2 3">
    <name type="scientific">Rubrivivax gelatinosus (strain NBRC 100245 / IL144)</name>
    <dbReference type="NCBI Taxonomy" id="983917"/>
    <lineage>
        <taxon>Bacteria</taxon>
        <taxon>Pseudomonadati</taxon>
        <taxon>Pseudomonadota</taxon>
        <taxon>Betaproteobacteria</taxon>
        <taxon>Burkholderiales</taxon>
        <taxon>Sphaerotilaceae</taxon>
        <taxon>Rubrivivax</taxon>
    </lineage>
</organism>
<evidence type="ECO:0000313" key="2">
    <source>
        <dbReference type="EMBL" id="BAL95356.1"/>
    </source>
</evidence>
<gene>
    <name evidence="2" type="ordered locus">RGE_20150</name>
</gene>
<sequence length="166" mass="16737">MPALLSPRALLPAALSGLLALAQPACAQTVAEPAAPGLRLADAELDRIRGGFLTNDGLAIAFGIESAVYINGVLKTTTTLQLAAGAASGPVVLPGVSLVQNGPGNSYLTSGGISVPVGGAVVQNTLDNQAIQHITTINATVNSAQIMKAQSFEATLRGALVDSLRR</sequence>